<proteinExistence type="inferred from homology"/>
<dbReference type="InterPro" id="IPR007325">
    <property type="entry name" value="KFase/CYL"/>
</dbReference>
<dbReference type="FunFam" id="3.50.30.50:FF:000001">
    <property type="entry name" value="Kynurenine formamidase"/>
    <property type="match status" value="1"/>
</dbReference>
<keyword evidence="11" id="KW-1185">Reference proteome</keyword>
<keyword evidence="5 9" id="KW-0862">Zinc</keyword>
<keyword evidence="6 9" id="KW-0823">Tryptophan catabolism</keyword>
<evidence type="ECO:0000256" key="5">
    <source>
        <dbReference type="ARBA" id="ARBA00022833"/>
    </source>
</evidence>
<dbReference type="InterPro" id="IPR037175">
    <property type="entry name" value="KFase_sf"/>
</dbReference>
<feature type="binding site" evidence="9">
    <location>
        <position position="50"/>
    </location>
    <ligand>
        <name>Zn(2+)</name>
        <dbReference type="ChEBI" id="CHEBI:29105"/>
        <label>1</label>
    </ligand>
</feature>
<keyword evidence="4 9" id="KW-0378">Hydrolase</keyword>
<sequence>MTTNKWIDISQPLTNTIAHWPGDTAFSYETTFTKEQTGSVNIGKITTSLHTGTHIDAPFHFKNDGERVLDLDINLYVGPARLIDVSGNDRIDADVLRTFDLTGVSRLLLKTVTHSNSTVFPKEIPYLSADIASYIKEKGVRLLGVDVPSVDPLDSKDMKTHHALYEHGIHILENIVVEHVEEGNYELIALPLPIQDGDGSPVRAVLRQI</sequence>
<feature type="binding site" evidence="9">
    <location>
        <position position="173"/>
    </location>
    <ligand>
        <name>Zn(2+)</name>
        <dbReference type="ChEBI" id="CHEBI:29105"/>
        <label>1</label>
    </ligand>
</feature>
<evidence type="ECO:0000313" key="11">
    <source>
        <dbReference type="Proteomes" id="UP000678228"/>
    </source>
</evidence>
<feature type="binding site" evidence="9">
    <location>
        <position position="161"/>
    </location>
    <ligand>
        <name>Zn(2+)</name>
        <dbReference type="ChEBI" id="CHEBI:29105"/>
        <label>2</label>
    </ligand>
</feature>
<dbReference type="RefSeq" id="WP_210597466.1">
    <property type="nucleotide sequence ID" value="NZ_JAGKSQ010000004.1"/>
</dbReference>
<accession>A0A941APR1</accession>
<comment type="caution">
    <text evidence="10">The sequence shown here is derived from an EMBL/GenBank/DDBJ whole genome shotgun (WGS) entry which is preliminary data.</text>
</comment>
<feature type="binding site" evidence="9">
    <location>
        <position position="54"/>
    </location>
    <ligand>
        <name>Zn(2+)</name>
        <dbReference type="ChEBI" id="CHEBI:29105"/>
        <label>1</label>
    </ligand>
</feature>
<keyword evidence="3 9" id="KW-0479">Metal-binding</keyword>
<organism evidence="10 11">
    <name type="scientific">Halalkalibacter suaedae</name>
    <dbReference type="NCBI Taxonomy" id="2822140"/>
    <lineage>
        <taxon>Bacteria</taxon>
        <taxon>Bacillati</taxon>
        <taxon>Bacillota</taxon>
        <taxon>Bacilli</taxon>
        <taxon>Bacillales</taxon>
        <taxon>Bacillaceae</taxon>
        <taxon>Halalkalibacter</taxon>
    </lineage>
</organism>
<evidence type="ECO:0000256" key="9">
    <source>
        <dbReference type="HAMAP-Rule" id="MF_01969"/>
    </source>
</evidence>
<dbReference type="PANTHER" id="PTHR31118:SF32">
    <property type="entry name" value="KYNURENINE FORMAMIDASE"/>
    <property type="match status" value="1"/>
</dbReference>
<dbReference type="EC" id="3.5.1.9" evidence="9"/>
<evidence type="ECO:0000256" key="4">
    <source>
        <dbReference type="ARBA" id="ARBA00022801"/>
    </source>
</evidence>
<dbReference type="SUPFAM" id="SSF102198">
    <property type="entry name" value="Putative cyclase"/>
    <property type="match status" value="1"/>
</dbReference>
<evidence type="ECO:0000256" key="2">
    <source>
        <dbReference type="ARBA" id="ARBA00011738"/>
    </source>
</evidence>
<dbReference type="InterPro" id="IPR017484">
    <property type="entry name" value="Kynurenine_formamidase_bac"/>
</dbReference>
<dbReference type="NCBIfam" id="TIGR03035">
    <property type="entry name" value="trp_arylform"/>
    <property type="match status" value="1"/>
</dbReference>
<comment type="cofactor">
    <cofactor evidence="9">
        <name>Zn(2+)</name>
        <dbReference type="ChEBI" id="CHEBI:29105"/>
    </cofactor>
    <text evidence="9">Binds 2 zinc ions per subunit.</text>
</comment>
<protein>
    <recommendedName>
        <fullName evidence="9">Kynurenine formamidase</fullName>
        <shortName evidence="9">KFA</shortName>
        <shortName evidence="9">KFase</shortName>
        <ecNumber evidence="9">3.5.1.9</ecNumber>
    </recommendedName>
    <alternativeName>
        <fullName evidence="9">Arylformamidase</fullName>
    </alternativeName>
    <alternativeName>
        <fullName evidence="9">N-formylkynurenine formamidase</fullName>
        <shortName evidence="9">FKF</shortName>
    </alternativeName>
</protein>
<evidence type="ECO:0000256" key="8">
    <source>
        <dbReference type="ARBA" id="ARBA00060547"/>
    </source>
</evidence>
<dbReference type="AlphaFoldDB" id="A0A941APR1"/>
<feature type="binding site" evidence="9">
    <location>
        <position position="56"/>
    </location>
    <ligand>
        <name>Zn(2+)</name>
        <dbReference type="ChEBI" id="CHEBI:29105"/>
        <label>1</label>
    </ligand>
</feature>
<evidence type="ECO:0000256" key="3">
    <source>
        <dbReference type="ARBA" id="ARBA00022723"/>
    </source>
</evidence>
<feature type="active site" description="Proton donor/acceptor" evidence="9">
    <location>
        <position position="60"/>
    </location>
</feature>
<comment type="catalytic activity">
    <reaction evidence="7 9">
        <text>N-formyl-L-kynurenine + H2O = L-kynurenine + formate + H(+)</text>
        <dbReference type="Rhea" id="RHEA:13009"/>
        <dbReference type="ChEBI" id="CHEBI:15377"/>
        <dbReference type="ChEBI" id="CHEBI:15378"/>
        <dbReference type="ChEBI" id="CHEBI:15740"/>
        <dbReference type="ChEBI" id="CHEBI:57959"/>
        <dbReference type="ChEBI" id="CHEBI:58629"/>
        <dbReference type="EC" id="3.5.1.9"/>
    </reaction>
</comment>
<dbReference type="Pfam" id="PF04199">
    <property type="entry name" value="Cyclase"/>
    <property type="match status" value="1"/>
</dbReference>
<feature type="binding site" evidence="9">
    <location>
        <position position="20"/>
    </location>
    <ligand>
        <name>substrate</name>
    </ligand>
</feature>
<name>A0A941APR1_9BACI</name>
<feature type="binding site" evidence="9">
    <location>
        <position position="173"/>
    </location>
    <ligand>
        <name>Zn(2+)</name>
        <dbReference type="ChEBI" id="CHEBI:29105"/>
        <label>2</label>
    </ligand>
</feature>
<feature type="binding site" evidence="9">
    <location>
        <position position="56"/>
    </location>
    <ligand>
        <name>Zn(2+)</name>
        <dbReference type="ChEBI" id="CHEBI:29105"/>
        <label>2</label>
    </ligand>
</feature>
<comment type="similarity">
    <text evidence="9">Belongs to the Cyclase 1 superfamily. KynB family.</text>
</comment>
<dbReference type="EMBL" id="JAGKSQ010000004">
    <property type="protein sequence ID" value="MBP3951777.1"/>
    <property type="molecule type" value="Genomic_DNA"/>
</dbReference>
<evidence type="ECO:0000256" key="6">
    <source>
        <dbReference type="ARBA" id="ARBA00023079"/>
    </source>
</evidence>
<dbReference type="GO" id="GO:0004328">
    <property type="term" value="F:formamidase activity"/>
    <property type="evidence" value="ECO:0007669"/>
    <property type="project" value="InterPro"/>
</dbReference>
<comment type="function">
    <text evidence="1 9">Catalyzes the hydrolysis of N-formyl-L-kynurenine to L-kynurenine, the second step in the kynurenine pathway of tryptophan degradation.</text>
</comment>
<evidence type="ECO:0000313" key="10">
    <source>
        <dbReference type="EMBL" id="MBP3951777.1"/>
    </source>
</evidence>
<dbReference type="Gene3D" id="3.50.30.50">
    <property type="entry name" value="Putative cyclase"/>
    <property type="match status" value="1"/>
</dbReference>
<reference evidence="10" key="1">
    <citation type="submission" date="2021-03" db="EMBL/GenBank/DDBJ databases">
        <title>Bacillus suaedae sp. nov., isolated from Suaeda aralocaspica.</title>
        <authorList>
            <person name="Lei R.F.R."/>
        </authorList>
    </citation>
    <scope>NUCLEOTIDE SEQUENCE</scope>
    <source>
        <strain evidence="10">YZJH907-2</strain>
    </source>
</reference>
<comment type="subunit">
    <text evidence="2 9">Homodimer.</text>
</comment>
<dbReference type="HAMAP" id="MF_01969">
    <property type="entry name" value="KynB"/>
    <property type="match status" value="1"/>
</dbReference>
<comment type="pathway">
    <text evidence="8 9">Amino-acid degradation; L-tryptophan degradation via kynurenine pathway; L-kynurenine from L-tryptophan: step 2/2.</text>
</comment>
<evidence type="ECO:0000256" key="7">
    <source>
        <dbReference type="ARBA" id="ARBA00048496"/>
    </source>
</evidence>
<dbReference type="PANTHER" id="PTHR31118">
    <property type="entry name" value="CYCLASE-LIKE PROTEIN 2"/>
    <property type="match status" value="1"/>
</dbReference>
<dbReference type="GO" id="GO:0019441">
    <property type="term" value="P:L-tryptophan catabolic process to kynurenine"/>
    <property type="evidence" value="ECO:0007669"/>
    <property type="project" value="UniProtKB-UniRule"/>
</dbReference>
<evidence type="ECO:0000256" key="1">
    <source>
        <dbReference type="ARBA" id="ARBA00002204"/>
    </source>
</evidence>
<gene>
    <name evidence="9 10" type="primary">kynB</name>
    <name evidence="10" type="ORF">J7W16_11585</name>
</gene>
<dbReference type="GO" id="GO:0004061">
    <property type="term" value="F:arylformamidase activity"/>
    <property type="evidence" value="ECO:0007669"/>
    <property type="project" value="UniProtKB-UniRule"/>
</dbReference>
<dbReference type="GO" id="GO:0008270">
    <property type="term" value="F:zinc ion binding"/>
    <property type="evidence" value="ECO:0007669"/>
    <property type="project" value="UniProtKB-UniRule"/>
</dbReference>
<dbReference type="Proteomes" id="UP000678228">
    <property type="component" value="Unassembled WGS sequence"/>
</dbReference>